<dbReference type="GO" id="GO:0042910">
    <property type="term" value="F:xenobiotic transmembrane transporter activity"/>
    <property type="evidence" value="ECO:0007669"/>
    <property type="project" value="InterPro"/>
</dbReference>
<dbReference type="Proteomes" id="UP000436694">
    <property type="component" value="Unassembled WGS sequence"/>
</dbReference>
<feature type="transmembrane region" description="Helical" evidence="10">
    <location>
        <begin position="237"/>
        <end position="261"/>
    </location>
</feature>
<evidence type="ECO:0000313" key="12">
    <source>
        <dbReference type="Proteomes" id="UP000436694"/>
    </source>
</evidence>
<dbReference type="AlphaFoldDB" id="A0A844ASZ1"/>
<keyword evidence="6 10" id="KW-1133">Transmembrane helix</keyword>
<protein>
    <recommendedName>
        <fullName evidence="9">Multidrug-efflux transporter</fullName>
    </recommendedName>
</protein>
<evidence type="ECO:0000256" key="5">
    <source>
        <dbReference type="ARBA" id="ARBA00022692"/>
    </source>
</evidence>
<feature type="transmembrane region" description="Helical" evidence="10">
    <location>
        <begin position="157"/>
        <end position="176"/>
    </location>
</feature>
<evidence type="ECO:0000256" key="2">
    <source>
        <dbReference type="ARBA" id="ARBA00022448"/>
    </source>
</evidence>
<dbReference type="NCBIfam" id="TIGR00797">
    <property type="entry name" value="matE"/>
    <property type="match status" value="1"/>
</dbReference>
<evidence type="ECO:0000256" key="7">
    <source>
        <dbReference type="ARBA" id="ARBA00023065"/>
    </source>
</evidence>
<reference evidence="11 12" key="1">
    <citation type="submission" date="2019-10" db="EMBL/GenBank/DDBJ databases">
        <title>Epibacterium sp. nov., isolated from seawater.</title>
        <authorList>
            <person name="Zhang X."/>
            <person name="Li N."/>
        </authorList>
    </citation>
    <scope>NUCLEOTIDE SEQUENCE [LARGE SCALE GENOMIC DNA]</scope>
    <source>
        <strain evidence="11 12">SM1969</strain>
    </source>
</reference>
<feature type="transmembrane region" description="Helical" evidence="10">
    <location>
        <begin position="35"/>
        <end position="68"/>
    </location>
</feature>
<dbReference type="PANTHER" id="PTHR43298:SF2">
    <property type="entry name" value="FMN_FAD EXPORTER YEEO-RELATED"/>
    <property type="match status" value="1"/>
</dbReference>
<feature type="transmembrane region" description="Helical" evidence="10">
    <location>
        <begin position="89"/>
        <end position="107"/>
    </location>
</feature>
<keyword evidence="12" id="KW-1185">Reference proteome</keyword>
<evidence type="ECO:0000256" key="8">
    <source>
        <dbReference type="ARBA" id="ARBA00023136"/>
    </source>
</evidence>
<feature type="transmembrane region" description="Helical" evidence="10">
    <location>
        <begin position="389"/>
        <end position="410"/>
    </location>
</feature>
<name>A0A844ASZ1_9RHOB</name>
<evidence type="ECO:0000256" key="3">
    <source>
        <dbReference type="ARBA" id="ARBA00022449"/>
    </source>
</evidence>
<accession>A0A844ASZ1</accession>
<dbReference type="GO" id="GO:0005886">
    <property type="term" value="C:plasma membrane"/>
    <property type="evidence" value="ECO:0007669"/>
    <property type="project" value="UniProtKB-SubCell"/>
</dbReference>
<feature type="transmembrane region" description="Helical" evidence="10">
    <location>
        <begin position="351"/>
        <end position="368"/>
    </location>
</feature>
<evidence type="ECO:0000256" key="6">
    <source>
        <dbReference type="ARBA" id="ARBA00022989"/>
    </source>
</evidence>
<comment type="subcellular location">
    <subcellularLocation>
        <location evidence="1">Cell inner membrane</location>
        <topology evidence="1">Multi-pass membrane protein</topology>
    </subcellularLocation>
</comment>
<dbReference type="PANTHER" id="PTHR43298">
    <property type="entry name" value="MULTIDRUG RESISTANCE PROTEIN NORM-RELATED"/>
    <property type="match status" value="1"/>
</dbReference>
<keyword evidence="7" id="KW-0406">Ion transport</keyword>
<dbReference type="GO" id="GO:0006811">
    <property type="term" value="P:monoatomic ion transport"/>
    <property type="evidence" value="ECO:0007669"/>
    <property type="project" value="UniProtKB-KW"/>
</dbReference>
<evidence type="ECO:0000256" key="1">
    <source>
        <dbReference type="ARBA" id="ARBA00004429"/>
    </source>
</evidence>
<dbReference type="Pfam" id="PF01554">
    <property type="entry name" value="MatE"/>
    <property type="match status" value="2"/>
</dbReference>
<feature type="transmembrane region" description="Helical" evidence="10">
    <location>
        <begin position="267"/>
        <end position="292"/>
    </location>
</feature>
<sequence>MSSQGHARAIAVLGLPLIGGHVAQFAIGLTDTAMLGWYSVPALAAITLAGSYFFAIFLFGSGFAFAVLPLVAEAQGAGDTTTERRANRMGLWLSMLYGALAMPLFWWSKEIFALLGQDPDVARDAAQYLRIMGWGIFPALGVMVLKSTLAAGERTQVVLAMTLTAAVVNGAVNYVLIFGNFGAPELGLAGAAIASLATQLASLLFLVIYCQRALPEQALFQNLHNPDWEMFSQVLRLGVPIGFTTLAEVSLFTASALMMGWLGPITLAAHGIAVGLSGLTFMVHLGLSNVATIRAGNALGRRDLPHMKRGAKVLITMSFTFAIASIAAFLLMPETLIWFFLSPDDPARADILIAAVALLAVAALFQLADGMQAVALGLLRGLQDTNVPMVIAVFGYWVVGIPAGYVLGFVLGFGGFGVWIGMASGLSAVAIMLFIRFWGHAVKRKDLLEAQ</sequence>
<feature type="transmembrane region" description="Helical" evidence="10">
    <location>
        <begin position="416"/>
        <end position="435"/>
    </location>
</feature>
<keyword evidence="2" id="KW-0813">Transport</keyword>
<gene>
    <name evidence="11" type="ORF">GG681_09450</name>
</gene>
<dbReference type="InterPro" id="IPR050222">
    <property type="entry name" value="MATE_MdtK"/>
</dbReference>
<feature type="transmembrane region" description="Helical" evidence="10">
    <location>
        <begin position="188"/>
        <end position="210"/>
    </location>
</feature>
<comment type="caution">
    <text evidence="11">The sequence shown here is derived from an EMBL/GenBank/DDBJ whole genome shotgun (WGS) entry which is preliminary data.</text>
</comment>
<evidence type="ECO:0000313" key="11">
    <source>
        <dbReference type="EMBL" id="MQY42867.1"/>
    </source>
</evidence>
<proteinExistence type="predicted"/>
<dbReference type="InterPro" id="IPR002528">
    <property type="entry name" value="MATE_fam"/>
</dbReference>
<keyword evidence="3" id="KW-0050">Antiport</keyword>
<dbReference type="InterPro" id="IPR048279">
    <property type="entry name" value="MdtK-like"/>
</dbReference>
<feature type="transmembrane region" description="Helical" evidence="10">
    <location>
        <begin position="313"/>
        <end position="331"/>
    </location>
</feature>
<dbReference type="PIRSF" id="PIRSF006603">
    <property type="entry name" value="DinF"/>
    <property type="match status" value="1"/>
</dbReference>
<keyword evidence="5 10" id="KW-0812">Transmembrane</keyword>
<dbReference type="GO" id="GO:0015297">
    <property type="term" value="F:antiporter activity"/>
    <property type="evidence" value="ECO:0007669"/>
    <property type="project" value="UniProtKB-KW"/>
</dbReference>
<keyword evidence="8 10" id="KW-0472">Membrane</keyword>
<feature type="transmembrane region" description="Helical" evidence="10">
    <location>
        <begin position="127"/>
        <end position="145"/>
    </location>
</feature>
<keyword evidence="4" id="KW-1003">Cell membrane</keyword>
<evidence type="ECO:0000256" key="4">
    <source>
        <dbReference type="ARBA" id="ARBA00022475"/>
    </source>
</evidence>
<organism evidence="11 12">
    <name type="scientific">Tritonibacter aquimaris</name>
    <dbReference type="NCBI Taxonomy" id="2663379"/>
    <lineage>
        <taxon>Bacteria</taxon>
        <taxon>Pseudomonadati</taxon>
        <taxon>Pseudomonadota</taxon>
        <taxon>Alphaproteobacteria</taxon>
        <taxon>Rhodobacterales</taxon>
        <taxon>Paracoccaceae</taxon>
        <taxon>Tritonibacter</taxon>
    </lineage>
</organism>
<evidence type="ECO:0000256" key="10">
    <source>
        <dbReference type="SAM" id="Phobius"/>
    </source>
</evidence>
<dbReference type="EMBL" id="WIXK01000004">
    <property type="protein sequence ID" value="MQY42867.1"/>
    <property type="molecule type" value="Genomic_DNA"/>
</dbReference>
<dbReference type="CDD" id="cd13131">
    <property type="entry name" value="MATE_NorM_like"/>
    <property type="match status" value="1"/>
</dbReference>
<evidence type="ECO:0000256" key="9">
    <source>
        <dbReference type="ARBA" id="ARBA00031636"/>
    </source>
</evidence>